<dbReference type="CDD" id="cd08547">
    <property type="entry name" value="Type_II_cohesin"/>
    <property type="match status" value="1"/>
</dbReference>
<dbReference type="STRING" id="1817825.A2720_04310"/>
<organism evidence="2 3">
    <name type="scientific">Candidatus Doudnabacteria bacterium RIFCSPHIGHO2_01_FULL_46_24</name>
    <dbReference type="NCBI Taxonomy" id="1817825"/>
    <lineage>
        <taxon>Bacteria</taxon>
        <taxon>Candidatus Doudnaibacteriota</taxon>
    </lineage>
</organism>
<accession>A0A1F5NSU5</accession>
<dbReference type="EMBL" id="MFEL01000018">
    <property type="protein sequence ID" value="OGE80755.1"/>
    <property type="molecule type" value="Genomic_DNA"/>
</dbReference>
<evidence type="ECO:0008006" key="4">
    <source>
        <dbReference type="Google" id="ProtNLM"/>
    </source>
</evidence>
<dbReference type="InterPro" id="IPR008965">
    <property type="entry name" value="CBM2/CBM3_carb-bd_dom_sf"/>
</dbReference>
<comment type="caution">
    <text evidence="2">The sequence shown here is derived from an EMBL/GenBank/DDBJ whole genome shotgun (WGS) entry which is preliminary data.</text>
</comment>
<dbReference type="SUPFAM" id="SSF49384">
    <property type="entry name" value="Carbohydrate-binding domain"/>
    <property type="match status" value="1"/>
</dbReference>
<reference evidence="2 3" key="1">
    <citation type="journal article" date="2016" name="Nat. Commun.">
        <title>Thousands of microbial genomes shed light on interconnected biogeochemical processes in an aquifer system.</title>
        <authorList>
            <person name="Anantharaman K."/>
            <person name="Brown C.T."/>
            <person name="Hug L.A."/>
            <person name="Sharon I."/>
            <person name="Castelle C.J."/>
            <person name="Probst A.J."/>
            <person name="Thomas B.C."/>
            <person name="Singh A."/>
            <person name="Wilkins M.J."/>
            <person name="Karaoz U."/>
            <person name="Brodie E.L."/>
            <person name="Williams K.H."/>
            <person name="Hubbard S.S."/>
            <person name="Banfield J.F."/>
        </authorList>
    </citation>
    <scope>NUCLEOTIDE SEQUENCE [LARGE SCALE GENOMIC DNA]</scope>
</reference>
<evidence type="ECO:0000256" key="1">
    <source>
        <dbReference type="SAM" id="MobiDB-lite"/>
    </source>
</evidence>
<protein>
    <recommendedName>
        <fullName evidence="4">Cohesin domain-containing protein</fullName>
    </recommendedName>
</protein>
<feature type="region of interest" description="Disordered" evidence="1">
    <location>
        <begin position="189"/>
        <end position="296"/>
    </location>
</feature>
<dbReference type="Gene3D" id="2.60.40.680">
    <property type="match status" value="1"/>
</dbReference>
<dbReference type="Proteomes" id="UP000178892">
    <property type="component" value="Unassembled WGS sequence"/>
</dbReference>
<dbReference type="GO" id="GO:0030246">
    <property type="term" value="F:carbohydrate binding"/>
    <property type="evidence" value="ECO:0007669"/>
    <property type="project" value="InterPro"/>
</dbReference>
<sequence length="419" mass="43397">MRPLLWKYKNLIAVMLVAGFFVAAFFALNNLSNRAKKTSFNFGNADVGQAILAVSPASKEVLVNDEFWLNVNLETTVAADAVDVYSLRFNPELLEVKEVKADPLLTIFANHFDNQAGFVQLSLFASGTGISTQTLAEIRFKALKAGAGAISFDFTPGQTNDSNVAVSGSDILSEVINASVTAAVVPSPAPVPAPSPTPAPSPAPSPAPVPTPDPAPSPSPTPAPAPTPVPAPSPAPSPTPAPSPAPTPTPSPTPTPVPAPSPAPAPSPSPPGGGGGSPTPVPVPTPQPAPTPTPAPAPAYLDGVLVLDSGTIYVIEYGKKRPFVSMPVFAEFGYKTKNAILGQTQNLPLGSGIFTGSQRHARGSVVNDKGTIYFLGADLRYAFPSAEVFFSWGHSFAQVVPANEHDLRLPLGPITEMKQ</sequence>
<proteinExistence type="predicted"/>
<dbReference type="AlphaFoldDB" id="A0A1F5NSU5"/>
<evidence type="ECO:0000313" key="3">
    <source>
        <dbReference type="Proteomes" id="UP000178892"/>
    </source>
</evidence>
<feature type="compositionally biased region" description="Pro residues" evidence="1">
    <location>
        <begin position="189"/>
        <end position="271"/>
    </location>
</feature>
<dbReference type="PANTHER" id="PTHR48148">
    <property type="entry name" value="KERATINOCYTE PROLINE-RICH PROTEIN"/>
    <property type="match status" value="1"/>
</dbReference>
<gene>
    <name evidence="2" type="ORF">A2720_04310</name>
</gene>
<feature type="compositionally biased region" description="Pro residues" evidence="1">
    <location>
        <begin position="279"/>
        <end position="296"/>
    </location>
</feature>
<name>A0A1F5NSU5_9BACT</name>
<evidence type="ECO:0000313" key="2">
    <source>
        <dbReference type="EMBL" id="OGE80755.1"/>
    </source>
</evidence>
<dbReference type="PANTHER" id="PTHR48148:SF3">
    <property type="entry name" value="KERATINOCYTE PROLINE-RICH PROTEIN"/>
    <property type="match status" value="1"/>
</dbReference>